<evidence type="ECO:0000313" key="2">
    <source>
        <dbReference type="EMBL" id="MCI91264.1"/>
    </source>
</evidence>
<dbReference type="EMBL" id="LXQA011267370">
    <property type="protein sequence ID" value="MCI91264.1"/>
    <property type="molecule type" value="Genomic_DNA"/>
</dbReference>
<dbReference type="Proteomes" id="UP000265520">
    <property type="component" value="Unassembled WGS sequence"/>
</dbReference>
<comment type="caution">
    <text evidence="2">The sequence shown here is derived from an EMBL/GenBank/DDBJ whole genome shotgun (WGS) entry which is preliminary data.</text>
</comment>
<sequence>CTYDKEGDDSCAGRKLQRAG</sequence>
<protein>
    <submittedName>
        <fullName evidence="2">Uncharacterized protein</fullName>
    </submittedName>
</protein>
<proteinExistence type="predicted"/>
<dbReference type="AlphaFoldDB" id="A0A392VS97"/>
<accession>A0A392VS97</accession>
<feature type="region of interest" description="Disordered" evidence="1">
    <location>
        <begin position="1"/>
        <end position="20"/>
    </location>
</feature>
<keyword evidence="3" id="KW-1185">Reference proteome</keyword>
<organism evidence="2 3">
    <name type="scientific">Trifolium medium</name>
    <dbReference type="NCBI Taxonomy" id="97028"/>
    <lineage>
        <taxon>Eukaryota</taxon>
        <taxon>Viridiplantae</taxon>
        <taxon>Streptophyta</taxon>
        <taxon>Embryophyta</taxon>
        <taxon>Tracheophyta</taxon>
        <taxon>Spermatophyta</taxon>
        <taxon>Magnoliopsida</taxon>
        <taxon>eudicotyledons</taxon>
        <taxon>Gunneridae</taxon>
        <taxon>Pentapetalae</taxon>
        <taxon>rosids</taxon>
        <taxon>fabids</taxon>
        <taxon>Fabales</taxon>
        <taxon>Fabaceae</taxon>
        <taxon>Papilionoideae</taxon>
        <taxon>50 kb inversion clade</taxon>
        <taxon>NPAAA clade</taxon>
        <taxon>Hologalegina</taxon>
        <taxon>IRL clade</taxon>
        <taxon>Trifolieae</taxon>
        <taxon>Trifolium</taxon>
    </lineage>
</organism>
<feature type="non-terminal residue" evidence="2">
    <location>
        <position position="1"/>
    </location>
</feature>
<evidence type="ECO:0000256" key="1">
    <source>
        <dbReference type="SAM" id="MobiDB-lite"/>
    </source>
</evidence>
<reference evidence="2 3" key="1">
    <citation type="journal article" date="2018" name="Front. Plant Sci.">
        <title>Red Clover (Trifolium pratense) and Zigzag Clover (T. medium) - A Picture of Genomic Similarities and Differences.</title>
        <authorList>
            <person name="Dluhosova J."/>
            <person name="Istvanek J."/>
            <person name="Nedelnik J."/>
            <person name="Repkova J."/>
        </authorList>
    </citation>
    <scope>NUCLEOTIDE SEQUENCE [LARGE SCALE GENOMIC DNA]</scope>
    <source>
        <strain evidence="3">cv. 10/8</strain>
        <tissue evidence="2">Leaf</tissue>
    </source>
</reference>
<evidence type="ECO:0000313" key="3">
    <source>
        <dbReference type="Proteomes" id="UP000265520"/>
    </source>
</evidence>
<name>A0A392VS97_9FABA</name>